<evidence type="ECO:0000313" key="1">
    <source>
        <dbReference type="EMBL" id="MCH82754.1"/>
    </source>
</evidence>
<keyword evidence="2" id="KW-1185">Reference proteome</keyword>
<dbReference type="Proteomes" id="UP000265520">
    <property type="component" value="Unassembled WGS sequence"/>
</dbReference>
<organism evidence="1 2">
    <name type="scientific">Trifolium medium</name>
    <dbReference type="NCBI Taxonomy" id="97028"/>
    <lineage>
        <taxon>Eukaryota</taxon>
        <taxon>Viridiplantae</taxon>
        <taxon>Streptophyta</taxon>
        <taxon>Embryophyta</taxon>
        <taxon>Tracheophyta</taxon>
        <taxon>Spermatophyta</taxon>
        <taxon>Magnoliopsida</taxon>
        <taxon>eudicotyledons</taxon>
        <taxon>Gunneridae</taxon>
        <taxon>Pentapetalae</taxon>
        <taxon>rosids</taxon>
        <taxon>fabids</taxon>
        <taxon>Fabales</taxon>
        <taxon>Fabaceae</taxon>
        <taxon>Papilionoideae</taxon>
        <taxon>50 kb inversion clade</taxon>
        <taxon>NPAAA clade</taxon>
        <taxon>Hologalegina</taxon>
        <taxon>IRL clade</taxon>
        <taxon>Trifolieae</taxon>
        <taxon>Trifolium</taxon>
    </lineage>
</organism>
<name>A0A392M987_9FABA</name>
<evidence type="ECO:0000313" key="2">
    <source>
        <dbReference type="Proteomes" id="UP000265520"/>
    </source>
</evidence>
<comment type="caution">
    <text evidence="1">The sequence shown here is derived from an EMBL/GenBank/DDBJ whole genome shotgun (WGS) entry which is preliminary data.</text>
</comment>
<dbReference type="EMBL" id="LXQA010004143">
    <property type="protein sequence ID" value="MCH82754.1"/>
    <property type="molecule type" value="Genomic_DNA"/>
</dbReference>
<proteinExistence type="predicted"/>
<dbReference type="AlphaFoldDB" id="A0A392M987"/>
<reference evidence="1 2" key="1">
    <citation type="journal article" date="2018" name="Front. Plant Sci.">
        <title>Red Clover (Trifolium pratense) and Zigzag Clover (T. medium) - A Picture of Genomic Similarities and Differences.</title>
        <authorList>
            <person name="Dluhosova J."/>
            <person name="Istvanek J."/>
            <person name="Nedelnik J."/>
            <person name="Repkova J."/>
        </authorList>
    </citation>
    <scope>NUCLEOTIDE SEQUENCE [LARGE SCALE GENOMIC DNA]</scope>
    <source>
        <strain evidence="2">cv. 10/8</strain>
        <tissue evidence="1">Leaf</tissue>
    </source>
</reference>
<gene>
    <name evidence="1" type="ORF">A2U01_0003565</name>
</gene>
<protein>
    <submittedName>
        <fullName evidence="1">Uncharacterized protein</fullName>
    </submittedName>
</protein>
<sequence>MLHKASKLLFIHFNSCSIETAQAYDKYYQCLEQIIAHKRPSVPAHLKVSHRLGIEAKGSLYATPTLLNPPRCLLQRTKP</sequence>
<accession>A0A392M987</accession>